<organism evidence="1 2">
    <name type="scientific">Ancylostoma ceylanicum</name>
    <dbReference type="NCBI Taxonomy" id="53326"/>
    <lineage>
        <taxon>Eukaryota</taxon>
        <taxon>Metazoa</taxon>
        <taxon>Ecdysozoa</taxon>
        <taxon>Nematoda</taxon>
        <taxon>Chromadorea</taxon>
        <taxon>Rhabditida</taxon>
        <taxon>Rhabditina</taxon>
        <taxon>Rhabditomorpha</taxon>
        <taxon>Strongyloidea</taxon>
        <taxon>Ancylostomatidae</taxon>
        <taxon>Ancylostomatinae</taxon>
        <taxon>Ancylostoma</taxon>
    </lineage>
</organism>
<name>A0A016VGM7_9BILA</name>
<evidence type="ECO:0000313" key="1">
    <source>
        <dbReference type="EMBL" id="EYC26172.1"/>
    </source>
</evidence>
<proteinExistence type="predicted"/>
<keyword evidence="2" id="KW-1185">Reference proteome</keyword>
<accession>A0A016VGM7</accession>
<dbReference type="AlphaFoldDB" id="A0A016VGM7"/>
<gene>
    <name evidence="1" type="primary">Acey_s0010.g1000</name>
    <name evidence="1" type="ORF">Y032_0010g1000</name>
</gene>
<evidence type="ECO:0000313" key="2">
    <source>
        <dbReference type="Proteomes" id="UP000024635"/>
    </source>
</evidence>
<protein>
    <submittedName>
        <fullName evidence="1">Uncharacterized protein</fullName>
    </submittedName>
</protein>
<dbReference type="Proteomes" id="UP000024635">
    <property type="component" value="Unassembled WGS sequence"/>
</dbReference>
<sequence>MGIAASKRRRSADGRKHELDHILCNRKIFTDVAVVHSFQTGSGHRLLRTKFHFNNIEAMLDRMAHRRPPPTILDAEAAERLAEMHDFKELNSIDKDYHQLVAAITSISDGCRKKKPNHITSRITEETRQPLENRRSLKRTTHSHLEMTLLNRRKGCTRS</sequence>
<dbReference type="EMBL" id="JARK01001346">
    <property type="protein sequence ID" value="EYC26172.1"/>
    <property type="molecule type" value="Genomic_DNA"/>
</dbReference>
<comment type="caution">
    <text evidence="1">The sequence shown here is derived from an EMBL/GenBank/DDBJ whole genome shotgun (WGS) entry which is preliminary data.</text>
</comment>
<dbReference type="OrthoDB" id="10374553at2759"/>
<reference evidence="2" key="1">
    <citation type="journal article" date="2015" name="Nat. Genet.">
        <title>The genome and transcriptome of the zoonotic hookworm Ancylostoma ceylanicum identify infection-specific gene families.</title>
        <authorList>
            <person name="Schwarz E.M."/>
            <person name="Hu Y."/>
            <person name="Antoshechkin I."/>
            <person name="Miller M.M."/>
            <person name="Sternberg P.W."/>
            <person name="Aroian R.V."/>
        </authorList>
    </citation>
    <scope>NUCLEOTIDE SEQUENCE</scope>
    <source>
        <strain evidence="2">HY135</strain>
    </source>
</reference>